<evidence type="ECO:0000256" key="2">
    <source>
        <dbReference type="ARBA" id="ARBA00022448"/>
    </source>
</evidence>
<organism evidence="9 10">
    <name type="scientific">Nocardioides conyzicola</name>
    <dbReference type="NCBI Taxonomy" id="1651781"/>
    <lineage>
        <taxon>Bacteria</taxon>
        <taxon>Bacillati</taxon>
        <taxon>Actinomycetota</taxon>
        <taxon>Actinomycetes</taxon>
        <taxon>Propionibacteriales</taxon>
        <taxon>Nocardioidaceae</taxon>
        <taxon>Nocardioides</taxon>
    </lineage>
</organism>
<feature type="domain" description="ABC transmembrane type-1" evidence="8">
    <location>
        <begin position="77"/>
        <end position="257"/>
    </location>
</feature>
<evidence type="ECO:0000256" key="5">
    <source>
        <dbReference type="ARBA" id="ARBA00022989"/>
    </source>
</evidence>
<feature type="transmembrane region" description="Helical" evidence="7">
    <location>
        <begin position="29"/>
        <end position="49"/>
    </location>
</feature>
<accession>A0ABP8X328</accession>
<keyword evidence="3" id="KW-1003">Cell membrane</keyword>
<feature type="transmembrane region" description="Helical" evidence="7">
    <location>
        <begin position="143"/>
        <end position="162"/>
    </location>
</feature>
<dbReference type="PROSITE" id="PS50928">
    <property type="entry name" value="ABC_TM1"/>
    <property type="match status" value="1"/>
</dbReference>
<dbReference type="Gene3D" id="1.10.3720.10">
    <property type="entry name" value="MetI-like"/>
    <property type="match status" value="1"/>
</dbReference>
<evidence type="ECO:0000313" key="10">
    <source>
        <dbReference type="Proteomes" id="UP001499974"/>
    </source>
</evidence>
<evidence type="ECO:0000259" key="8">
    <source>
        <dbReference type="PROSITE" id="PS50928"/>
    </source>
</evidence>
<protein>
    <submittedName>
        <fullName evidence="9">ABC transporter permease</fullName>
    </submittedName>
</protein>
<sequence>MALVTVEPEARGVTRPSANVTAGMIAEKVLPVGVFVLLIIAWELGVWLFSPAEYILPAPTDIWSAAVESRDAIWTNLLVTTRELVVGFILAVVVSLPLAMILVASRIVWRALFPILVVLQTVPKVAVAPLFVVWFGFTTTPKILTTFLICFFPVLLNTITGLRSAPPEMNEMLRTMGAGMWSTFRRVQFPTALPHFFAGLKIAVTLAVIGAVVAEFVGSTEGLGYMLLQANANLQTSLLFAIIAVLTLLGLALFYLVEIIERVTIPWHSTRRDLSARTL</sequence>
<evidence type="ECO:0000256" key="3">
    <source>
        <dbReference type="ARBA" id="ARBA00022475"/>
    </source>
</evidence>
<proteinExistence type="inferred from homology"/>
<gene>
    <name evidence="9" type="ORF">GCM10023349_14850</name>
</gene>
<dbReference type="PANTHER" id="PTHR30151">
    <property type="entry name" value="ALKANE SULFONATE ABC TRANSPORTER-RELATED, MEMBRANE SUBUNIT"/>
    <property type="match status" value="1"/>
</dbReference>
<dbReference type="InterPro" id="IPR000515">
    <property type="entry name" value="MetI-like"/>
</dbReference>
<comment type="similarity">
    <text evidence="7">Belongs to the binding-protein-dependent transport system permease family.</text>
</comment>
<keyword evidence="10" id="KW-1185">Reference proteome</keyword>
<comment type="caution">
    <text evidence="9">The sequence shown here is derived from an EMBL/GenBank/DDBJ whole genome shotgun (WGS) entry which is preliminary data.</text>
</comment>
<dbReference type="Proteomes" id="UP001499974">
    <property type="component" value="Unassembled WGS sequence"/>
</dbReference>
<reference evidence="10" key="1">
    <citation type="journal article" date="2019" name="Int. J. Syst. Evol. Microbiol.">
        <title>The Global Catalogue of Microorganisms (GCM) 10K type strain sequencing project: providing services to taxonomists for standard genome sequencing and annotation.</title>
        <authorList>
            <consortium name="The Broad Institute Genomics Platform"/>
            <consortium name="The Broad Institute Genome Sequencing Center for Infectious Disease"/>
            <person name="Wu L."/>
            <person name="Ma J."/>
        </authorList>
    </citation>
    <scope>NUCLEOTIDE SEQUENCE [LARGE SCALE GENOMIC DNA]</scope>
    <source>
        <strain evidence="10">JCM 18531</strain>
    </source>
</reference>
<dbReference type="CDD" id="cd06261">
    <property type="entry name" value="TM_PBP2"/>
    <property type="match status" value="1"/>
</dbReference>
<keyword evidence="6 7" id="KW-0472">Membrane</keyword>
<dbReference type="Pfam" id="PF00528">
    <property type="entry name" value="BPD_transp_1"/>
    <property type="match status" value="1"/>
</dbReference>
<keyword evidence="5 7" id="KW-1133">Transmembrane helix</keyword>
<evidence type="ECO:0000256" key="7">
    <source>
        <dbReference type="RuleBase" id="RU363032"/>
    </source>
</evidence>
<feature type="transmembrane region" description="Helical" evidence="7">
    <location>
        <begin position="195"/>
        <end position="217"/>
    </location>
</feature>
<dbReference type="PANTHER" id="PTHR30151:SF20">
    <property type="entry name" value="ABC TRANSPORTER PERMEASE PROTEIN HI_0355-RELATED"/>
    <property type="match status" value="1"/>
</dbReference>
<feature type="transmembrane region" description="Helical" evidence="7">
    <location>
        <begin position="111"/>
        <end position="137"/>
    </location>
</feature>
<dbReference type="InterPro" id="IPR035906">
    <property type="entry name" value="MetI-like_sf"/>
</dbReference>
<feature type="transmembrane region" description="Helical" evidence="7">
    <location>
        <begin position="84"/>
        <end position="104"/>
    </location>
</feature>
<evidence type="ECO:0000256" key="1">
    <source>
        <dbReference type="ARBA" id="ARBA00004651"/>
    </source>
</evidence>
<keyword evidence="4 7" id="KW-0812">Transmembrane</keyword>
<keyword evidence="2 7" id="KW-0813">Transport</keyword>
<name>A0ABP8X328_9ACTN</name>
<feature type="transmembrane region" description="Helical" evidence="7">
    <location>
        <begin position="237"/>
        <end position="257"/>
    </location>
</feature>
<dbReference type="SUPFAM" id="SSF161098">
    <property type="entry name" value="MetI-like"/>
    <property type="match status" value="1"/>
</dbReference>
<evidence type="ECO:0000256" key="6">
    <source>
        <dbReference type="ARBA" id="ARBA00023136"/>
    </source>
</evidence>
<comment type="subcellular location">
    <subcellularLocation>
        <location evidence="1 7">Cell membrane</location>
        <topology evidence="1 7">Multi-pass membrane protein</topology>
    </subcellularLocation>
</comment>
<evidence type="ECO:0000256" key="4">
    <source>
        <dbReference type="ARBA" id="ARBA00022692"/>
    </source>
</evidence>
<dbReference type="EMBL" id="BAABKM010000002">
    <property type="protein sequence ID" value="GAA4699565.1"/>
    <property type="molecule type" value="Genomic_DNA"/>
</dbReference>
<evidence type="ECO:0000313" key="9">
    <source>
        <dbReference type="EMBL" id="GAA4699565.1"/>
    </source>
</evidence>